<keyword evidence="3" id="KW-1185">Reference proteome</keyword>
<evidence type="ECO:0000313" key="3">
    <source>
        <dbReference type="Proteomes" id="UP000177894"/>
    </source>
</evidence>
<evidence type="ECO:0000313" key="1">
    <source>
        <dbReference type="EMBL" id="AOY76970.1"/>
    </source>
</evidence>
<accession>A0AAC9RI42</accession>
<evidence type="ECO:0008006" key="5">
    <source>
        <dbReference type="Google" id="ProtNLM"/>
    </source>
</evidence>
<sequence>MGLLMDYEFIVKNSKGEIYNIYLNENKQIEYIVANTMNQWEKKHTIFHEAIYSFSVDIDKFNQIHIISLSTKGVLRYHSFKSNQWIHQELADCSKYSSEIYYPSIKILHNKVHIFYYFHYKKHANICSLIHLVKTEEGWSKKSLIDITFREIINPFHLMLHDKKMHILFGSLDGKCTQIYLTSYDTSLGQWNHPLKITESTIDKVYLSGIIDERNTLHIAWSDYDEKGLAVQYTSYNFNRNKEDTLILSLSEKSNASFPLLLFYKNILWCTWTQMNKLYSCYSKDRGKSWSLPLLSKESQGIHYKRYRYISSGQDEQQGILCDFLYGTLYPKIQFIGFGGEII</sequence>
<dbReference type="EMBL" id="CP020559">
    <property type="protein sequence ID" value="ARE87454.1"/>
    <property type="molecule type" value="Genomic_DNA"/>
</dbReference>
<reference evidence="1 3" key="1">
    <citation type="submission" date="2016-10" db="EMBL/GenBank/DDBJ databases">
        <title>Complete Genome Sequence of Acetogen Clostridium formicoaceticum ATCC 27076.</title>
        <authorList>
            <person name="Bao T."/>
            <person name="Cheng C."/>
            <person name="Zhao J."/>
            <person name="Yang S.-T."/>
            <person name="Wang J."/>
            <person name="Wang M."/>
        </authorList>
    </citation>
    <scope>NUCLEOTIDE SEQUENCE [LARGE SCALE GENOMIC DNA]</scope>
    <source>
        <strain evidence="1 3">ATCC 27076</strain>
    </source>
</reference>
<proteinExistence type="predicted"/>
<reference evidence="2 4" key="2">
    <citation type="submission" date="2017-03" db="EMBL/GenBank/DDBJ databases">
        <title>Complete sequence of Clostridium formicaceticum DSM 92.</title>
        <authorList>
            <person name="Poehlein A."/>
            <person name="Karl M."/>
            <person name="Bengelsdorf F.R."/>
            <person name="Duerre P."/>
            <person name="Daniel R."/>
        </authorList>
    </citation>
    <scope>NUCLEOTIDE SEQUENCE [LARGE SCALE GENOMIC DNA]</scope>
    <source>
        <strain evidence="2 4">DSM 92</strain>
    </source>
</reference>
<dbReference type="Proteomes" id="UP000192478">
    <property type="component" value="Chromosome"/>
</dbReference>
<dbReference type="KEGG" id="cfm:BJL90_14560"/>
<dbReference type="EMBL" id="CP017603">
    <property type="protein sequence ID" value="AOY76970.1"/>
    <property type="molecule type" value="Genomic_DNA"/>
</dbReference>
<organism evidence="2 4">
    <name type="scientific">Clostridium formicaceticum</name>
    <dbReference type="NCBI Taxonomy" id="1497"/>
    <lineage>
        <taxon>Bacteria</taxon>
        <taxon>Bacillati</taxon>
        <taxon>Bacillota</taxon>
        <taxon>Clostridia</taxon>
        <taxon>Eubacteriales</taxon>
        <taxon>Clostridiaceae</taxon>
        <taxon>Clostridium</taxon>
    </lineage>
</organism>
<gene>
    <name evidence="1" type="ORF">BJL90_14560</name>
    <name evidence="2" type="ORF">CLFO_18540</name>
</gene>
<dbReference type="SUPFAM" id="SSF89372">
    <property type="entry name" value="Fucose-specific lectin"/>
    <property type="match status" value="1"/>
</dbReference>
<dbReference type="RefSeq" id="WP_070969508.1">
    <property type="nucleotide sequence ID" value="NZ_CP017603.1"/>
</dbReference>
<protein>
    <recommendedName>
        <fullName evidence="5">Sialidase domain-containing protein</fullName>
    </recommendedName>
</protein>
<evidence type="ECO:0000313" key="4">
    <source>
        <dbReference type="Proteomes" id="UP000192478"/>
    </source>
</evidence>
<dbReference type="AlphaFoldDB" id="A0AAC9RI42"/>
<dbReference type="Proteomes" id="UP000177894">
    <property type="component" value="Chromosome"/>
</dbReference>
<name>A0AAC9RI42_9CLOT</name>
<evidence type="ECO:0000313" key="2">
    <source>
        <dbReference type="EMBL" id="ARE87454.1"/>
    </source>
</evidence>